<name>A0A9J5WES0_SOLCO</name>
<evidence type="ECO:0008006" key="5">
    <source>
        <dbReference type="Google" id="ProtNLM"/>
    </source>
</evidence>
<evidence type="ECO:0000256" key="2">
    <source>
        <dbReference type="ARBA" id="ARBA00022737"/>
    </source>
</evidence>
<sequence>NCCLVTQTYKLMPRKFFEHLPRSIAQLGALENLDLSDCKRLTQLPEDIGCLSSLKKLYLNGNNFEHLPQSISELGALRLLELSDCKKLTQLPGFPQQLDTIAVDWSNDSFCNSLFQNISSLQHDICSSHSLSLRVFSRLGNGEQNQEIHERTWVLNIVGVVDVVNREGTHQAATIQ</sequence>
<dbReference type="PANTHER" id="PTHR48051">
    <property type="match status" value="1"/>
</dbReference>
<accession>A0A9J5WES0</accession>
<evidence type="ECO:0000313" key="4">
    <source>
        <dbReference type="Proteomes" id="UP000824120"/>
    </source>
</evidence>
<gene>
    <name evidence="3" type="ORF">H5410_054375</name>
</gene>
<keyword evidence="4" id="KW-1185">Reference proteome</keyword>
<dbReference type="GO" id="GO:0051707">
    <property type="term" value="P:response to other organism"/>
    <property type="evidence" value="ECO:0007669"/>
    <property type="project" value="UniProtKB-ARBA"/>
</dbReference>
<dbReference type="Proteomes" id="UP000824120">
    <property type="component" value="Chromosome 11"/>
</dbReference>
<reference evidence="3 4" key="1">
    <citation type="submission" date="2020-09" db="EMBL/GenBank/DDBJ databases">
        <title>De no assembly of potato wild relative species, Solanum commersonii.</title>
        <authorList>
            <person name="Cho K."/>
        </authorList>
    </citation>
    <scope>NUCLEOTIDE SEQUENCE [LARGE SCALE GENOMIC DNA]</scope>
    <source>
        <strain evidence="3">LZ3.2</strain>
        <tissue evidence="3">Leaf</tissue>
    </source>
</reference>
<dbReference type="AlphaFoldDB" id="A0A9J5WES0"/>
<dbReference type="Gene3D" id="3.80.10.10">
    <property type="entry name" value="Ribonuclease Inhibitor"/>
    <property type="match status" value="1"/>
</dbReference>
<dbReference type="PROSITE" id="PS51450">
    <property type="entry name" value="LRR"/>
    <property type="match status" value="1"/>
</dbReference>
<protein>
    <recommendedName>
        <fullName evidence="5">Disease resistance protein</fullName>
    </recommendedName>
</protein>
<proteinExistence type="predicted"/>
<dbReference type="OrthoDB" id="1305848at2759"/>
<dbReference type="InterPro" id="IPR001611">
    <property type="entry name" value="Leu-rich_rpt"/>
</dbReference>
<dbReference type="SMART" id="SM00369">
    <property type="entry name" value="LRR_TYP"/>
    <property type="match status" value="2"/>
</dbReference>
<feature type="non-terminal residue" evidence="3">
    <location>
        <position position="176"/>
    </location>
</feature>
<dbReference type="PANTHER" id="PTHR48051:SF1">
    <property type="entry name" value="RAS SUPPRESSOR PROTEIN 1"/>
    <property type="match status" value="1"/>
</dbReference>
<comment type="caution">
    <text evidence="3">The sequence shown here is derived from an EMBL/GenBank/DDBJ whole genome shotgun (WGS) entry which is preliminary data.</text>
</comment>
<dbReference type="SUPFAM" id="SSF52058">
    <property type="entry name" value="L domain-like"/>
    <property type="match status" value="1"/>
</dbReference>
<dbReference type="InterPro" id="IPR050216">
    <property type="entry name" value="LRR_domain-containing"/>
</dbReference>
<dbReference type="InterPro" id="IPR003591">
    <property type="entry name" value="Leu-rich_rpt_typical-subtyp"/>
</dbReference>
<organism evidence="3 4">
    <name type="scientific">Solanum commersonii</name>
    <name type="common">Commerson's wild potato</name>
    <name type="synonym">Commerson's nightshade</name>
    <dbReference type="NCBI Taxonomy" id="4109"/>
    <lineage>
        <taxon>Eukaryota</taxon>
        <taxon>Viridiplantae</taxon>
        <taxon>Streptophyta</taxon>
        <taxon>Embryophyta</taxon>
        <taxon>Tracheophyta</taxon>
        <taxon>Spermatophyta</taxon>
        <taxon>Magnoliopsida</taxon>
        <taxon>eudicotyledons</taxon>
        <taxon>Gunneridae</taxon>
        <taxon>Pentapetalae</taxon>
        <taxon>asterids</taxon>
        <taxon>lamiids</taxon>
        <taxon>Solanales</taxon>
        <taxon>Solanaceae</taxon>
        <taxon>Solanoideae</taxon>
        <taxon>Solaneae</taxon>
        <taxon>Solanum</taxon>
    </lineage>
</organism>
<keyword evidence="2" id="KW-0677">Repeat</keyword>
<dbReference type="GO" id="GO:0005737">
    <property type="term" value="C:cytoplasm"/>
    <property type="evidence" value="ECO:0007669"/>
    <property type="project" value="TreeGrafter"/>
</dbReference>
<dbReference type="InterPro" id="IPR032675">
    <property type="entry name" value="LRR_dom_sf"/>
</dbReference>
<evidence type="ECO:0000313" key="3">
    <source>
        <dbReference type="EMBL" id="KAG5574241.1"/>
    </source>
</evidence>
<evidence type="ECO:0000256" key="1">
    <source>
        <dbReference type="ARBA" id="ARBA00022614"/>
    </source>
</evidence>
<dbReference type="GO" id="GO:0006952">
    <property type="term" value="P:defense response"/>
    <property type="evidence" value="ECO:0007669"/>
    <property type="project" value="UniProtKB-ARBA"/>
</dbReference>
<keyword evidence="1" id="KW-0433">Leucine-rich repeat</keyword>
<dbReference type="EMBL" id="JACXVP010000011">
    <property type="protein sequence ID" value="KAG5574241.1"/>
    <property type="molecule type" value="Genomic_DNA"/>
</dbReference>
<dbReference type="Pfam" id="PF13855">
    <property type="entry name" value="LRR_8"/>
    <property type="match status" value="1"/>
</dbReference>